<dbReference type="PANTHER" id="PTHR43133">
    <property type="entry name" value="RNA POLYMERASE ECF-TYPE SIGMA FACTO"/>
    <property type="match status" value="1"/>
</dbReference>
<proteinExistence type="inferred from homology"/>
<dbReference type="GO" id="GO:0016987">
    <property type="term" value="F:sigma factor activity"/>
    <property type="evidence" value="ECO:0007669"/>
    <property type="project" value="UniProtKB-KW"/>
</dbReference>
<dbReference type="Gene3D" id="1.10.1740.10">
    <property type="match status" value="1"/>
</dbReference>
<accession>A0A1Y1RTB4</accession>
<evidence type="ECO:0000256" key="4">
    <source>
        <dbReference type="ARBA" id="ARBA00023125"/>
    </source>
</evidence>
<gene>
    <name evidence="8" type="ORF">B4O97_17935</name>
</gene>
<dbReference type="SUPFAM" id="SSF88659">
    <property type="entry name" value="Sigma3 and sigma4 domains of RNA polymerase sigma factors"/>
    <property type="match status" value="1"/>
</dbReference>
<dbReference type="EMBL" id="MWQY01000030">
    <property type="protein sequence ID" value="ORC30667.1"/>
    <property type="molecule type" value="Genomic_DNA"/>
</dbReference>
<evidence type="ECO:0000313" key="9">
    <source>
        <dbReference type="Proteomes" id="UP000192343"/>
    </source>
</evidence>
<dbReference type="InterPro" id="IPR007627">
    <property type="entry name" value="RNA_pol_sigma70_r2"/>
</dbReference>
<dbReference type="Proteomes" id="UP000192343">
    <property type="component" value="Unassembled WGS sequence"/>
</dbReference>
<dbReference type="InterPro" id="IPR013324">
    <property type="entry name" value="RNA_pol_sigma_r3/r4-like"/>
</dbReference>
<keyword evidence="2" id="KW-0805">Transcription regulation</keyword>
<organism evidence="8 9">
    <name type="scientific">Marispirochaeta aestuarii</name>
    <dbReference type="NCBI Taxonomy" id="1963862"/>
    <lineage>
        <taxon>Bacteria</taxon>
        <taxon>Pseudomonadati</taxon>
        <taxon>Spirochaetota</taxon>
        <taxon>Spirochaetia</taxon>
        <taxon>Spirochaetales</taxon>
        <taxon>Spirochaetaceae</taxon>
        <taxon>Marispirochaeta</taxon>
    </lineage>
</organism>
<name>A0A1Y1RTB4_9SPIO</name>
<dbReference type="NCBIfam" id="TIGR02937">
    <property type="entry name" value="sigma70-ECF"/>
    <property type="match status" value="1"/>
</dbReference>
<dbReference type="InterPro" id="IPR013325">
    <property type="entry name" value="RNA_pol_sigma_r2"/>
</dbReference>
<dbReference type="InterPro" id="IPR014284">
    <property type="entry name" value="RNA_pol_sigma-70_dom"/>
</dbReference>
<dbReference type="InterPro" id="IPR036388">
    <property type="entry name" value="WH-like_DNA-bd_sf"/>
</dbReference>
<dbReference type="SUPFAM" id="SSF88946">
    <property type="entry name" value="Sigma2 domain of RNA polymerase sigma factors"/>
    <property type="match status" value="1"/>
</dbReference>
<dbReference type="PANTHER" id="PTHR43133:SF8">
    <property type="entry name" value="RNA POLYMERASE SIGMA FACTOR HI_1459-RELATED"/>
    <property type="match status" value="1"/>
</dbReference>
<dbReference type="RefSeq" id="WP_083052896.1">
    <property type="nucleotide sequence ID" value="NZ_MWQY01000030.1"/>
</dbReference>
<feature type="domain" description="RNA polymerase sigma-70 region 2" evidence="6">
    <location>
        <begin position="8"/>
        <end position="74"/>
    </location>
</feature>
<evidence type="ECO:0000259" key="7">
    <source>
        <dbReference type="Pfam" id="PF08281"/>
    </source>
</evidence>
<keyword evidence="3" id="KW-0731">Sigma factor</keyword>
<evidence type="ECO:0000256" key="1">
    <source>
        <dbReference type="ARBA" id="ARBA00010641"/>
    </source>
</evidence>
<comment type="caution">
    <text evidence="8">The sequence shown here is derived from an EMBL/GenBank/DDBJ whole genome shotgun (WGS) entry which is preliminary data.</text>
</comment>
<dbReference type="GO" id="GO:0006352">
    <property type="term" value="P:DNA-templated transcription initiation"/>
    <property type="evidence" value="ECO:0007669"/>
    <property type="project" value="InterPro"/>
</dbReference>
<evidence type="ECO:0000259" key="6">
    <source>
        <dbReference type="Pfam" id="PF04542"/>
    </source>
</evidence>
<dbReference type="GO" id="GO:0003677">
    <property type="term" value="F:DNA binding"/>
    <property type="evidence" value="ECO:0007669"/>
    <property type="project" value="UniProtKB-KW"/>
</dbReference>
<dbReference type="Gene3D" id="1.10.10.10">
    <property type="entry name" value="Winged helix-like DNA-binding domain superfamily/Winged helix DNA-binding domain"/>
    <property type="match status" value="1"/>
</dbReference>
<comment type="similarity">
    <text evidence="1">Belongs to the sigma-70 factor family. ECF subfamily.</text>
</comment>
<evidence type="ECO:0000313" key="8">
    <source>
        <dbReference type="EMBL" id="ORC30667.1"/>
    </source>
</evidence>
<reference evidence="8 9" key="1">
    <citation type="submission" date="2017-03" db="EMBL/GenBank/DDBJ databases">
        <title>Draft Genome sequence of Marispirochaeta sp. strain JC444.</title>
        <authorList>
            <person name="Shivani Y."/>
            <person name="Subhash Y."/>
            <person name="Sasikala C."/>
            <person name="Ramana C."/>
        </authorList>
    </citation>
    <scope>NUCLEOTIDE SEQUENCE [LARGE SCALE GENOMIC DNA]</scope>
    <source>
        <strain evidence="8 9">JC444</strain>
    </source>
</reference>
<feature type="domain" description="RNA polymerase sigma factor 70 region 4 type 2" evidence="7">
    <location>
        <begin position="113"/>
        <end position="163"/>
    </location>
</feature>
<sequence>MSRRLDTLFREKSSQLLSFIRKRIGNPGDAEDLLQDLFTRAAENLDALSPVENLGAWIWAAARNRIIDYYRSKQTWLKRESSVVPGTLEGENDLMDDRSPGVEDALLREEMIDALYESLDELPPEQREVFLLQAVDGRTFAEISELTGVSINTLTARKRYALRFLRRRLADLKVFFDEMEH</sequence>
<keyword evidence="4" id="KW-0238">DNA-binding</keyword>
<dbReference type="Pfam" id="PF04542">
    <property type="entry name" value="Sigma70_r2"/>
    <property type="match status" value="1"/>
</dbReference>
<dbReference type="Pfam" id="PF08281">
    <property type="entry name" value="Sigma70_r4_2"/>
    <property type="match status" value="1"/>
</dbReference>
<keyword evidence="9" id="KW-1185">Reference proteome</keyword>
<evidence type="ECO:0000256" key="5">
    <source>
        <dbReference type="ARBA" id="ARBA00023163"/>
    </source>
</evidence>
<dbReference type="OrthoDB" id="9784272at2"/>
<dbReference type="AlphaFoldDB" id="A0A1Y1RTB4"/>
<dbReference type="STRING" id="1963862.B4O97_17935"/>
<evidence type="ECO:0000256" key="2">
    <source>
        <dbReference type="ARBA" id="ARBA00023015"/>
    </source>
</evidence>
<protein>
    <submittedName>
        <fullName evidence="8">RNA polymerase subunit sigma-24</fullName>
    </submittedName>
</protein>
<evidence type="ECO:0000256" key="3">
    <source>
        <dbReference type="ARBA" id="ARBA00023082"/>
    </source>
</evidence>
<keyword evidence="5" id="KW-0804">Transcription</keyword>
<dbReference type="InterPro" id="IPR013249">
    <property type="entry name" value="RNA_pol_sigma70_r4_t2"/>
</dbReference>
<dbReference type="InterPro" id="IPR039425">
    <property type="entry name" value="RNA_pol_sigma-70-like"/>
</dbReference>